<proteinExistence type="predicted"/>
<dbReference type="SUPFAM" id="SSF50630">
    <property type="entry name" value="Acid proteases"/>
    <property type="match status" value="2"/>
</dbReference>
<evidence type="ECO:0000313" key="1">
    <source>
        <dbReference type="EMBL" id="KAF4674481.1"/>
    </source>
</evidence>
<dbReference type="InterPro" id="IPR021109">
    <property type="entry name" value="Peptidase_aspartic_dom_sf"/>
</dbReference>
<sequence>MDGELVFGTIDSGSASVRRYIKNPDQAGSKCFGDRCFACRVQSCMSGEIFGDSVTYDPFQLQPANSRAVIRMEDVNESNVYVQNIVGVDYTGSQPQYLSPSSVDTAFGLGLPGYRGFEAELNDSFIRQLYASHLLKNPVPTIEPAPSPFTSGSLVLGGSIAPEFEEGSNGRTFEWDTSAYDKDLPKSHFKGNALQVQAIGYDSFSEDIHVLSKGHGELPPIVGFDSSAPLIYVSGAEMEDRYMWVTNTLLIECQTFFTEMEHVYDAVEGYILPCSKAHCLPDFEFKFAPNNYATANEISLTVPGWATVTPIGSKSPDRCRWLFGVPKNRKPVEVVDNRLYMALGQPAFRANKLFFNYFLPGVISFQPLNKPKDMYGVFTLAFDYDRRTVITVDHQSIEVVADTEDYSIYLLRADGDSSPCDVGDGCYECSKTPHRCPDKAEYFVQYFTGYQRDFSHLSDGFVTLGSSKLRTNFNLVQKANLLVSEGGFSSFGLNTQTGSSLIFGNSDLPYENGAQFSIYDQRTPTSKLGVLTLGGFRRPELKHDGDTVTMLDNEPASLVHQEYRAATTRGFVSGTRSSEPFGTTNEDYREFFFWSKYPLIYGHVDVVTELVDILATYFEGRKFSDGLSFPKDDLKSLPSIAFVLPSVTGAAFIYLSPKDYSAPSSTQCDTYKLLLGTHSYKGSSVLGKPFFPNSLYGVRQH</sequence>
<dbReference type="Gene3D" id="2.40.70.10">
    <property type="entry name" value="Acid Proteases"/>
    <property type="match status" value="2"/>
</dbReference>
<accession>A0A7J6MU94</accession>
<keyword evidence="2" id="KW-1185">Reference proteome</keyword>
<dbReference type="AlphaFoldDB" id="A0A7J6MU94"/>
<gene>
    <name evidence="1" type="ORF">FOL47_009164</name>
</gene>
<name>A0A7J6MU94_PERCH</name>
<dbReference type="Proteomes" id="UP000591131">
    <property type="component" value="Unassembled WGS sequence"/>
</dbReference>
<organism evidence="1 2">
    <name type="scientific">Perkinsus chesapeaki</name>
    <name type="common">Clam parasite</name>
    <name type="synonym">Perkinsus andrewsi</name>
    <dbReference type="NCBI Taxonomy" id="330153"/>
    <lineage>
        <taxon>Eukaryota</taxon>
        <taxon>Sar</taxon>
        <taxon>Alveolata</taxon>
        <taxon>Perkinsozoa</taxon>
        <taxon>Perkinsea</taxon>
        <taxon>Perkinsida</taxon>
        <taxon>Perkinsidae</taxon>
        <taxon>Perkinsus</taxon>
    </lineage>
</organism>
<comment type="caution">
    <text evidence="1">The sequence shown here is derived from an EMBL/GenBank/DDBJ whole genome shotgun (WGS) entry which is preliminary data.</text>
</comment>
<reference evidence="1 2" key="1">
    <citation type="submission" date="2020-04" db="EMBL/GenBank/DDBJ databases">
        <title>Perkinsus chesapeaki whole genome sequence.</title>
        <authorList>
            <person name="Bogema D.R."/>
        </authorList>
    </citation>
    <scope>NUCLEOTIDE SEQUENCE [LARGE SCALE GENOMIC DNA]</scope>
    <source>
        <strain evidence="1">ATCC PRA-425</strain>
    </source>
</reference>
<dbReference type="EMBL" id="JAAPAO010000062">
    <property type="protein sequence ID" value="KAF4674481.1"/>
    <property type="molecule type" value="Genomic_DNA"/>
</dbReference>
<evidence type="ECO:0000313" key="2">
    <source>
        <dbReference type="Proteomes" id="UP000591131"/>
    </source>
</evidence>
<protein>
    <submittedName>
        <fullName evidence="1">Uncharacterized protein</fullName>
    </submittedName>
</protein>